<dbReference type="InterPro" id="IPR036259">
    <property type="entry name" value="MFS_trans_sf"/>
</dbReference>
<evidence type="ECO:0000256" key="1">
    <source>
        <dbReference type="ARBA" id="ARBA00009617"/>
    </source>
</evidence>
<protein>
    <submittedName>
        <fullName evidence="3">Na+/melibiose symporter-like transporter</fullName>
    </submittedName>
</protein>
<dbReference type="Pfam" id="PF13347">
    <property type="entry name" value="MFS_2"/>
    <property type="match status" value="1"/>
</dbReference>
<dbReference type="GO" id="GO:0015293">
    <property type="term" value="F:symporter activity"/>
    <property type="evidence" value="ECO:0007669"/>
    <property type="project" value="InterPro"/>
</dbReference>
<feature type="transmembrane region" description="Helical" evidence="2">
    <location>
        <begin position="44"/>
        <end position="63"/>
    </location>
</feature>
<feature type="transmembrane region" description="Helical" evidence="2">
    <location>
        <begin position="14"/>
        <end position="38"/>
    </location>
</feature>
<feature type="transmembrane region" description="Helical" evidence="2">
    <location>
        <begin position="312"/>
        <end position="331"/>
    </location>
</feature>
<feature type="transmembrane region" description="Helical" evidence="2">
    <location>
        <begin position="84"/>
        <end position="102"/>
    </location>
</feature>
<reference evidence="3 4" key="1">
    <citation type="submission" date="2019-06" db="EMBL/GenBank/DDBJ databases">
        <title>Genomic Encyclopedia of Type Strains, Phase IV (KMG-V): Genome sequencing to study the core and pangenomes of soil and plant-associated prokaryotes.</title>
        <authorList>
            <person name="Whitman W."/>
        </authorList>
    </citation>
    <scope>NUCLEOTIDE SEQUENCE [LARGE SCALE GENOMIC DNA]</scope>
    <source>
        <strain evidence="3 4">BR 10355</strain>
    </source>
</reference>
<comment type="caution">
    <text evidence="3">The sequence shown here is derived from an EMBL/GenBank/DDBJ whole genome shotgun (WGS) entry which is preliminary data.</text>
</comment>
<evidence type="ECO:0000313" key="4">
    <source>
        <dbReference type="Proteomes" id="UP000321304"/>
    </source>
</evidence>
<feature type="transmembrane region" description="Helical" evidence="2">
    <location>
        <begin position="244"/>
        <end position="269"/>
    </location>
</feature>
<gene>
    <name evidence="3" type="ORF">FBZ93_1156</name>
</gene>
<feature type="transmembrane region" description="Helical" evidence="2">
    <location>
        <begin position="108"/>
        <end position="129"/>
    </location>
</feature>
<dbReference type="GO" id="GO:0008643">
    <property type="term" value="P:carbohydrate transport"/>
    <property type="evidence" value="ECO:0007669"/>
    <property type="project" value="InterPro"/>
</dbReference>
<dbReference type="InterPro" id="IPR039672">
    <property type="entry name" value="MFS_2"/>
</dbReference>
<feature type="transmembrane region" description="Helical" evidence="2">
    <location>
        <begin position="387"/>
        <end position="413"/>
    </location>
</feature>
<feature type="transmembrane region" description="Helical" evidence="2">
    <location>
        <begin position="193"/>
        <end position="211"/>
    </location>
</feature>
<feature type="transmembrane region" description="Helical" evidence="2">
    <location>
        <begin position="343"/>
        <end position="366"/>
    </location>
</feature>
<dbReference type="AlphaFoldDB" id="A0A560L5X1"/>
<dbReference type="PANTHER" id="PTHR11328">
    <property type="entry name" value="MAJOR FACILITATOR SUPERFAMILY DOMAIN-CONTAINING PROTEIN"/>
    <property type="match status" value="1"/>
</dbReference>
<organism evidence="3 4">
    <name type="scientific">Bradyrhizobium macuxiense</name>
    <dbReference type="NCBI Taxonomy" id="1755647"/>
    <lineage>
        <taxon>Bacteria</taxon>
        <taxon>Pseudomonadati</taxon>
        <taxon>Pseudomonadota</taxon>
        <taxon>Alphaproteobacteria</taxon>
        <taxon>Hyphomicrobiales</taxon>
        <taxon>Nitrobacteraceae</taxon>
        <taxon>Bradyrhizobium</taxon>
    </lineage>
</organism>
<proteinExistence type="inferred from homology"/>
<dbReference type="GO" id="GO:0005886">
    <property type="term" value="C:plasma membrane"/>
    <property type="evidence" value="ECO:0007669"/>
    <property type="project" value="TreeGrafter"/>
</dbReference>
<dbReference type="SUPFAM" id="SSF103473">
    <property type="entry name" value="MFS general substrate transporter"/>
    <property type="match status" value="1"/>
</dbReference>
<feature type="transmembrane region" description="Helical" evidence="2">
    <location>
        <begin position="433"/>
        <end position="455"/>
    </location>
</feature>
<feature type="transmembrane region" description="Helical" evidence="2">
    <location>
        <begin position="150"/>
        <end position="173"/>
    </location>
</feature>
<keyword evidence="2" id="KW-1133">Transmembrane helix</keyword>
<sequence>MVANRPPISPVTRLLYGVGSLAFGIKDNGFNVLLLLYYNQVMGLSARLVGTIAMVALLLDAFIDPIIGHISDRWRSAWGRRHPFMYVAAVPAGLTYLLLWNAPSNWSHAALAIYLLVTIIVVRSFLALYEIPSSALAAELSNDYDIRTGLLSYRTFFAWFGGVSMAFVAFIVFLRPDSDHPVGQLNPDGYANYGVVASVIMCVAILVSAAGTQRQIPWLQQPGHRAGGIVAALREMAGSFSNRAFLVLLAAGVCSAMAAGIQITLSTYFNTYFWGFNSDQLSVLMLGVLVASALGAVAAPRLSRRFGKKRSAIALWLLSIVFYYCPFVLRLSDCFPANGSPLLLPVLLVTITISLTLIVSSSILTASMLADVSEESELSTGRRSEGLFFSANTFAQKCVSGVGLFTSGMILTLVHFPEEAVPGQVSEEVLRDLALTALPIQAALYLLSIGLIAAFPITRAAHEANLARLASRRSVAARPASQQSSHRN</sequence>
<accession>A0A560L5X1</accession>
<dbReference type="Gene3D" id="1.20.1250.20">
    <property type="entry name" value="MFS general substrate transporter like domains"/>
    <property type="match status" value="2"/>
</dbReference>
<name>A0A560L5X1_9BRAD</name>
<keyword evidence="2" id="KW-0472">Membrane</keyword>
<comment type="similarity">
    <text evidence="1">Belongs to the sodium:galactoside symporter (TC 2.A.2) family.</text>
</comment>
<dbReference type="PANTHER" id="PTHR11328:SF24">
    <property type="entry name" value="MAJOR FACILITATOR SUPERFAMILY (MFS) PROFILE DOMAIN-CONTAINING PROTEIN"/>
    <property type="match status" value="1"/>
</dbReference>
<dbReference type="EMBL" id="VITY01000015">
    <property type="protein sequence ID" value="TWB89894.1"/>
    <property type="molecule type" value="Genomic_DNA"/>
</dbReference>
<evidence type="ECO:0000256" key="2">
    <source>
        <dbReference type="SAM" id="Phobius"/>
    </source>
</evidence>
<keyword evidence="2" id="KW-0812">Transmembrane</keyword>
<dbReference type="Proteomes" id="UP000321304">
    <property type="component" value="Unassembled WGS sequence"/>
</dbReference>
<keyword evidence="4" id="KW-1185">Reference proteome</keyword>
<feature type="transmembrane region" description="Helical" evidence="2">
    <location>
        <begin position="281"/>
        <end position="300"/>
    </location>
</feature>
<evidence type="ECO:0000313" key="3">
    <source>
        <dbReference type="EMBL" id="TWB89894.1"/>
    </source>
</evidence>